<gene>
    <name evidence="1" type="ORF">NPIL_482241</name>
</gene>
<organism evidence="1 2">
    <name type="scientific">Nephila pilipes</name>
    <name type="common">Giant wood spider</name>
    <name type="synonym">Nephila maculata</name>
    <dbReference type="NCBI Taxonomy" id="299642"/>
    <lineage>
        <taxon>Eukaryota</taxon>
        <taxon>Metazoa</taxon>
        <taxon>Ecdysozoa</taxon>
        <taxon>Arthropoda</taxon>
        <taxon>Chelicerata</taxon>
        <taxon>Arachnida</taxon>
        <taxon>Araneae</taxon>
        <taxon>Araneomorphae</taxon>
        <taxon>Entelegynae</taxon>
        <taxon>Araneoidea</taxon>
        <taxon>Nephilidae</taxon>
        <taxon>Nephila</taxon>
    </lineage>
</organism>
<name>A0A8X6IJN4_NEPPI</name>
<dbReference type="EMBL" id="BMAW01045022">
    <property type="protein sequence ID" value="GFS47661.1"/>
    <property type="molecule type" value="Genomic_DNA"/>
</dbReference>
<protein>
    <submittedName>
        <fullName evidence="1">Uncharacterized protein</fullName>
    </submittedName>
</protein>
<proteinExistence type="predicted"/>
<dbReference type="AlphaFoldDB" id="A0A8X6IJN4"/>
<accession>A0A8X6IJN4</accession>
<dbReference type="Proteomes" id="UP000887013">
    <property type="component" value="Unassembled WGS sequence"/>
</dbReference>
<comment type="caution">
    <text evidence="1">The sequence shown here is derived from an EMBL/GenBank/DDBJ whole genome shotgun (WGS) entry which is preliminary data.</text>
</comment>
<keyword evidence="2" id="KW-1185">Reference proteome</keyword>
<evidence type="ECO:0000313" key="2">
    <source>
        <dbReference type="Proteomes" id="UP000887013"/>
    </source>
</evidence>
<sequence length="108" mass="12629">MACMIEKRVFSSYCFVKDNESITEVLEFHRHSYVHRNQVTLSRNTILRWVSTLRTRDKLSKTVEVYKNGTNSYKCGMHQTSHAMQSPSICSKVFSPKPDFSNRSVRHI</sequence>
<evidence type="ECO:0000313" key="1">
    <source>
        <dbReference type="EMBL" id="GFS47661.1"/>
    </source>
</evidence>
<reference evidence="1" key="1">
    <citation type="submission" date="2020-08" db="EMBL/GenBank/DDBJ databases">
        <title>Multicomponent nature underlies the extraordinary mechanical properties of spider dragline silk.</title>
        <authorList>
            <person name="Kono N."/>
            <person name="Nakamura H."/>
            <person name="Mori M."/>
            <person name="Yoshida Y."/>
            <person name="Ohtoshi R."/>
            <person name="Malay A.D."/>
            <person name="Moran D.A.P."/>
            <person name="Tomita M."/>
            <person name="Numata K."/>
            <person name="Arakawa K."/>
        </authorList>
    </citation>
    <scope>NUCLEOTIDE SEQUENCE</scope>
</reference>